<proteinExistence type="predicted"/>
<dbReference type="Gene3D" id="3.40.50.10090">
    <property type="match status" value="2"/>
</dbReference>
<protein>
    <submittedName>
        <fullName evidence="2">Uroporphyrinogen-III synthase</fullName>
    </submittedName>
</protein>
<dbReference type="SUPFAM" id="SSF69618">
    <property type="entry name" value="HemD-like"/>
    <property type="match status" value="1"/>
</dbReference>
<dbReference type="InterPro" id="IPR036108">
    <property type="entry name" value="4pyrrol_syn_uPrphyn_synt_sf"/>
</dbReference>
<dbReference type="GO" id="GO:0033014">
    <property type="term" value="P:tetrapyrrole biosynthetic process"/>
    <property type="evidence" value="ECO:0007669"/>
    <property type="project" value="InterPro"/>
</dbReference>
<dbReference type="AlphaFoldDB" id="A0A1H3Y4L6"/>
<name>A0A1H3Y4L6_XYLRU</name>
<dbReference type="CDD" id="cd06578">
    <property type="entry name" value="HemD"/>
    <property type="match status" value="1"/>
</dbReference>
<dbReference type="PANTHER" id="PTHR38020">
    <property type="entry name" value="UROPORPHYRINOGEN-III SYNTHASE"/>
    <property type="match status" value="1"/>
</dbReference>
<dbReference type="GO" id="GO:0004852">
    <property type="term" value="F:uroporphyrinogen-III synthase activity"/>
    <property type="evidence" value="ECO:0007669"/>
    <property type="project" value="InterPro"/>
</dbReference>
<dbReference type="Pfam" id="PF02602">
    <property type="entry name" value="HEM4"/>
    <property type="match status" value="1"/>
</dbReference>
<organism evidence="2 3">
    <name type="scientific">Xylanibacter ruminicola</name>
    <name type="common">Prevotella ruminicola</name>
    <dbReference type="NCBI Taxonomy" id="839"/>
    <lineage>
        <taxon>Bacteria</taxon>
        <taxon>Pseudomonadati</taxon>
        <taxon>Bacteroidota</taxon>
        <taxon>Bacteroidia</taxon>
        <taxon>Bacteroidales</taxon>
        <taxon>Prevotellaceae</taxon>
        <taxon>Xylanibacter</taxon>
    </lineage>
</organism>
<dbReference type="RefSeq" id="WP_074760094.1">
    <property type="nucleotide sequence ID" value="NZ_FNRF01000001.1"/>
</dbReference>
<accession>A0A1H3Y4L6</accession>
<evidence type="ECO:0000313" key="2">
    <source>
        <dbReference type="EMBL" id="SEA06503.1"/>
    </source>
</evidence>
<dbReference type="Proteomes" id="UP000182257">
    <property type="component" value="Unassembled WGS sequence"/>
</dbReference>
<reference evidence="2 3" key="1">
    <citation type="submission" date="2016-10" db="EMBL/GenBank/DDBJ databases">
        <authorList>
            <person name="de Groot N.N."/>
        </authorList>
    </citation>
    <scope>NUCLEOTIDE SEQUENCE [LARGE SCALE GENOMIC DNA]</scope>
    <source>
        <strain evidence="2 3">D31d</strain>
    </source>
</reference>
<evidence type="ECO:0000313" key="3">
    <source>
        <dbReference type="Proteomes" id="UP000182257"/>
    </source>
</evidence>
<dbReference type="InterPro" id="IPR003754">
    <property type="entry name" value="4pyrrol_synth_uPrphyn_synth"/>
</dbReference>
<sequence>MVKRILFTAPDTYHVSLHEAFGKRPTCSFHPMFVPFISSTLLPPGGTFLPFCNQLASYDYIICTSIMAVRALSSAGVDRSLIDGKVVAIGKDQKVVQEFLGVTVALPHAKPSLMGIIEALESEQALQSKRIAVLWPKYSGLPVPPTITNFQNALSAKGADVSYVYCYRTTAMSDEYYAETADALRSGNISAVALTSGGEAYVLSRIMKFAETQGQPVNVPIYSFGPYTTRCAEEAGLNVTGTSPNQYSFSDFIDYLETEI</sequence>
<gene>
    <name evidence="2" type="ORF">SAMN05216462_0505</name>
</gene>
<evidence type="ECO:0000259" key="1">
    <source>
        <dbReference type="Pfam" id="PF02602"/>
    </source>
</evidence>
<dbReference type="EMBL" id="FNRF01000001">
    <property type="protein sequence ID" value="SEA06503.1"/>
    <property type="molecule type" value="Genomic_DNA"/>
</dbReference>
<dbReference type="OrthoDB" id="9815856at2"/>
<dbReference type="PANTHER" id="PTHR38020:SF1">
    <property type="entry name" value="UROPORPHYRINOGEN-III SYNTHASE"/>
    <property type="match status" value="1"/>
</dbReference>
<feature type="domain" description="Tetrapyrrole biosynthesis uroporphyrinogen III synthase" evidence="1">
    <location>
        <begin position="29"/>
        <end position="244"/>
    </location>
</feature>